<evidence type="ECO:0000256" key="1">
    <source>
        <dbReference type="ARBA" id="ARBA00001917"/>
    </source>
</evidence>
<keyword evidence="4" id="KW-0521">NADP</keyword>
<dbReference type="Proteomes" id="UP000622017">
    <property type="component" value="Unassembled WGS sequence"/>
</dbReference>
<name>A0ABR7MKB6_9BACT</name>
<evidence type="ECO:0000256" key="5">
    <source>
        <dbReference type="ARBA" id="ARBA00023002"/>
    </source>
</evidence>
<evidence type="ECO:0000259" key="6">
    <source>
        <dbReference type="Pfam" id="PF00724"/>
    </source>
</evidence>
<evidence type="ECO:0000256" key="3">
    <source>
        <dbReference type="ARBA" id="ARBA00022643"/>
    </source>
</evidence>
<keyword evidence="5" id="KW-0560">Oxidoreductase</keyword>
<sequence length="362" mass="39298">MSTLLFSPLRLRGLELKNRIVVSPMCQYSSEDGFANDWHLVHLGSRAVGGVGLIISEAAAVAPEGRITPQDLGIWKDEHVPFLKRINDFVRQQGTAMGVQLAHAGRKASTTPPWEGGKAIAATQPDGWEVVAPSALPFSSDKATPHALSEAEIQQITADFRAAARRSLAAGFQLIEVHAAHGYLLHEFLSPLSNKRTDQYGGSFENRSRLLLDVVAAIRAEVPDDYPVIVRVSATDWTEGGWTKDDSVQLARVLQANGVDLLDASTGGNVPDAKIPTGPGYQVEFAEAVKQQTGMPTGAVGIITTAQQAEEILQKGQADLVLLAREFLRDPYFPLHAASELDVDLAWPVQYERAKRPKRADK</sequence>
<dbReference type="PANTHER" id="PTHR43303">
    <property type="entry name" value="NADPH DEHYDROGENASE C23G7.10C-RELATED"/>
    <property type="match status" value="1"/>
</dbReference>
<organism evidence="7 8">
    <name type="scientific">Hymenobacter citatus</name>
    <dbReference type="NCBI Taxonomy" id="2763506"/>
    <lineage>
        <taxon>Bacteria</taxon>
        <taxon>Pseudomonadati</taxon>
        <taxon>Bacteroidota</taxon>
        <taxon>Cytophagia</taxon>
        <taxon>Cytophagales</taxon>
        <taxon>Hymenobacteraceae</taxon>
        <taxon>Hymenobacter</taxon>
    </lineage>
</organism>
<reference evidence="7 8" key="1">
    <citation type="submission" date="2020-08" db="EMBL/GenBank/DDBJ databases">
        <title>Hymenobacter sp.</title>
        <authorList>
            <person name="Kim M.K."/>
        </authorList>
    </citation>
    <scope>NUCLEOTIDE SEQUENCE [LARGE SCALE GENOMIC DNA]</scope>
    <source>
        <strain evidence="7 8">BT507</strain>
    </source>
</reference>
<dbReference type="CDD" id="cd02932">
    <property type="entry name" value="OYE_YqiM_FMN"/>
    <property type="match status" value="1"/>
</dbReference>
<dbReference type="Pfam" id="PF00724">
    <property type="entry name" value="Oxidored_FMN"/>
    <property type="match status" value="1"/>
</dbReference>
<comment type="cofactor">
    <cofactor evidence="1">
        <name>FMN</name>
        <dbReference type="ChEBI" id="CHEBI:58210"/>
    </cofactor>
</comment>
<evidence type="ECO:0000256" key="4">
    <source>
        <dbReference type="ARBA" id="ARBA00022857"/>
    </source>
</evidence>
<evidence type="ECO:0000313" key="8">
    <source>
        <dbReference type="Proteomes" id="UP000622017"/>
    </source>
</evidence>
<dbReference type="InterPro" id="IPR044152">
    <property type="entry name" value="YqjM-like"/>
</dbReference>
<accession>A0ABR7MKB6</accession>
<feature type="domain" description="NADH:flavin oxidoreductase/NADH oxidase N-terminal" evidence="6">
    <location>
        <begin position="5"/>
        <end position="341"/>
    </location>
</feature>
<dbReference type="InterPro" id="IPR013785">
    <property type="entry name" value="Aldolase_TIM"/>
</dbReference>
<keyword evidence="3" id="KW-0288">FMN</keyword>
<evidence type="ECO:0000256" key="2">
    <source>
        <dbReference type="ARBA" id="ARBA00022630"/>
    </source>
</evidence>
<dbReference type="Gene3D" id="3.20.20.70">
    <property type="entry name" value="Aldolase class I"/>
    <property type="match status" value="1"/>
</dbReference>
<gene>
    <name evidence="7" type="ORF">H8B15_11350</name>
</gene>
<dbReference type="EMBL" id="JACSCY010000007">
    <property type="protein sequence ID" value="MBC6611525.1"/>
    <property type="molecule type" value="Genomic_DNA"/>
</dbReference>
<keyword evidence="2" id="KW-0285">Flavoprotein</keyword>
<dbReference type="PANTHER" id="PTHR43303:SF4">
    <property type="entry name" value="NADPH DEHYDROGENASE C23G7.10C-RELATED"/>
    <property type="match status" value="1"/>
</dbReference>
<proteinExistence type="predicted"/>
<dbReference type="RefSeq" id="WP_187319801.1">
    <property type="nucleotide sequence ID" value="NZ_JACSCY010000007.1"/>
</dbReference>
<protein>
    <submittedName>
        <fullName evidence="7">NADH:flavin oxidoreductase/NADH oxidase</fullName>
    </submittedName>
</protein>
<evidence type="ECO:0000313" key="7">
    <source>
        <dbReference type="EMBL" id="MBC6611525.1"/>
    </source>
</evidence>
<comment type="caution">
    <text evidence="7">The sequence shown here is derived from an EMBL/GenBank/DDBJ whole genome shotgun (WGS) entry which is preliminary data.</text>
</comment>
<keyword evidence="8" id="KW-1185">Reference proteome</keyword>
<dbReference type="InterPro" id="IPR001155">
    <property type="entry name" value="OxRdtase_FMN_N"/>
</dbReference>
<dbReference type="SUPFAM" id="SSF51395">
    <property type="entry name" value="FMN-linked oxidoreductases"/>
    <property type="match status" value="1"/>
</dbReference>